<dbReference type="RefSeq" id="WP_090235027.1">
    <property type="nucleotide sequence ID" value="NZ_FOJW01000004.1"/>
</dbReference>
<dbReference type="Proteomes" id="UP000198642">
    <property type="component" value="Unassembled WGS sequence"/>
</dbReference>
<dbReference type="OrthoDB" id="2702740at2"/>
<dbReference type="STRING" id="237679.SAMN04488072_10411"/>
<evidence type="ECO:0000313" key="1">
    <source>
        <dbReference type="EMBL" id="SFA93695.1"/>
    </source>
</evidence>
<dbReference type="EMBL" id="FOJW01000004">
    <property type="protein sequence ID" value="SFA93695.1"/>
    <property type="molecule type" value="Genomic_DNA"/>
</dbReference>
<gene>
    <name evidence="1" type="ORF">SAMN04488072_10411</name>
</gene>
<evidence type="ECO:0000313" key="2">
    <source>
        <dbReference type="Proteomes" id="UP000198642"/>
    </source>
</evidence>
<protein>
    <submittedName>
        <fullName evidence="1">Uncharacterized protein</fullName>
    </submittedName>
</protein>
<reference evidence="1 2" key="1">
    <citation type="submission" date="2016-10" db="EMBL/GenBank/DDBJ databases">
        <authorList>
            <person name="de Groot N.N."/>
        </authorList>
    </citation>
    <scope>NUCLEOTIDE SEQUENCE [LARGE SCALE GENOMIC DNA]</scope>
    <source>
        <strain evidence="1 2">CGMCC 1.3702</strain>
    </source>
</reference>
<dbReference type="AlphaFoldDB" id="A0A1I0WY75"/>
<keyword evidence="2" id="KW-1185">Reference proteome</keyword>
<proteinExistence type="predicted"/>
<organism evidence="1 2">
    <name type="scientific">Lentibacillus halodurans</name>
    <dbReference type="NCBI Taxonomy" id="237679"/>
    <lineage>
        <taxon>Bacteria</taxon>
        <taxon>Bacillati</taxon>
        <taxon>Bacillota</taxon>
        <taxon>Bacilli</taxon>
        <taxon>Bacillales</taxon>
        <taxon>Bacillaceae</taxon>
        <taxon>Lentibacillus</taxon>
    </lineage>
</organism>
<sequence>MRNNFEGTNELLNGRSISITEVQSIYQSLFEQYEGLSVEIVDSVERNDYVRLSHLLARRKKLQTALDDIKTLHEDELITQRSVKGRIASVLKTSAEMTESKGEDALIKITDSLEKVNHSTHSITSKTLDLSTKTISKGNQLNHRVGKFLVDKTSKGLSKLADVFNKQ</sequence>
<name>A0A1I0WY75_9BACI</name>
<accession>A0A1I0WY75</accession>